<evidence type="ECO:0000313" key="4">
    <source>
        <dbReference type="EMBL" id="RKN13712.1"/>
    </source>
</evidence>
<dbReference type="PANTHER" id="PTHR43569">
    <property type="entry name" value="AMIDOHYDROLASE"/>
    <property type="match status" value="1"/>
</dbReference>
<dbReference type="InterPro" id="IPR032466">
    <property type="entry name" value="Metal_Hydrolase"/>
</dbReference>
<comment type="caution">
    <text evidence="3">The sequence shown here is derived from an EMBL/GenBank/DDBJ whole genome shotgun (WGS) entry which is preliminary data.</text>
</comment>
<accession>A0A3A9W5F7</accession>
<evidence type="ECO:0000313" key="3">
    <source>
        <dbReference type="EMBL" id="RKN07663.1"/>
    </source>
</evidence>
<name>A0A3A9W5F7_9ACTN</name>
<dbReference type="AlphaFoldDB" id="A0A3A9W5F7"/>
<dbReference type="EMBL" id="RBDX01000014">
    <property type="protein sequence ID" value="RKN07663.1"/>
    <property type="molecule type" value="Genomic_DNA"/>
</dbReference>
<dbReference type="PANTHER" id="PTHR43569:SF2">
    <property type="entry name" value="AMIDOHYDROLASE-RELATED DOMAIN-CONTAINING PROTEIN"/>
    <property type="match status" value="1"/>
</dbReference>
<reference evidence="5 6" key="1">
    <citation type="submission" date="2018-09" db="EMBL/GenBank/DDBJ databases">
        <title>Streptomyces sp. nov. DS1-2, an endophytic actinomycete isolated from roots of Dendrobium scabrilingue.</title>
        <authorList>
            <person name="Kuncharoen N."/>
            <person name="Kudo T."/>
            <person name="Ohkuma M."/>
            <person name="Yuki M."/>
            <person name="Tanasupawat S."/>
        </authorList>
    </citation>
    <scope>NUCLEOTIDE SEQUENCE [LARGE SCALE GENOMIC DNA]</scope>
    <source>
        <strain evidence="3 6">AZ1-7</strain>
        <strain evidence="4 5">DS1-2</strain>
    </source>
</reference>
<dbReference type="EMBL" id="RBDY01000044">
    <property type="protein sequence ID" value="RKN13712.1"/>
    <property type="molecule type" value="Genomic_DNA"/>
</dbReference>
<dbReference type="SUPFAM" id="SSF51556">
    <property type="entry name" value="Metallo-dependent hydrolases"/>
    <property type="match status" value="1"/>
</dbReference>
<proteinExistence type="inferred from homology"/>
<dbReference type="Gene3D" id="3.20.20.140">
    <property type="entry name" value="Metal-dependent hydrolases"/>
    <property type="match status" value="1"/>
</dbReference>
<evidence type="ECO:0000259" key="2">
    <source>
        <dbReference type="Pfam" id="PF04909"/>
    </source>
</evidence>
<feature type="domain" description="Amidohydrolase-related" evidence="2">
    <location>
        <begin position="21"/>
        <end position="296"/>
    </location>
</feature>
<evidence type="ECO:0000313" key="6">
    <source>
        <dbReference type="Proteomes" id="UP000275024"/>
    </source>
</evidence>
<evidence type="ECO:0000256" key="1">
    <source>
        <dbReference type="ARBA" id="ARBA00038310"/>
    </source>
</evidence>
<evidence type="ECO:0000313" key="5">
    <source>
        <dbReference type="Proteomes" id="UP000268652"/>
    </source>
</evidence>
<keyword evidence="5" id="KW-1185">Reference proteome</keyword>
<dbReference type="InterPro" id="IPR052350">
    <property type="entry name" value="Metallo-dep_Lactonases"/>
</dbReference>
<dbReference type="Pfam" id="PF04909">
    <property type="entry name" value="Amidohydro_2"/>
    <property type="match status" value="1"/>
</dbReference>
<gene>
    <name evidence="4" type="ORF">D7318_30770</name>
    <name evidence="3" type="ORF">D7319_18050</name>
</gene>
<sequence>MGGPLTSTAANDTAALPPRVIDAHQHFWRVALQSQSWRTGAHAAIDRDYAPADLRPALAAAGVDATVLVQSVDGPEENDRLAAYAAQAPDIVAALVGWLPLADPAAARAELARFAHPALRGVRALVARDPLDWLATPSVVGLFRELAARGLAWDVVPVTAEQTRRVTALAEAVPELRIVVDHLARPPVDSGAFEPWASHLSALAAHPGVACKVSIGIDVLTAWPRWDADALLPYVAHAVEAFGPERLMLASNWPVVLLRRDHRGALADLGAVLSRAGVGPDGLAEIRGHTAARWYGVPTA</sequence>
<dbReference type="InterPro" id="IPR006680">
    <property type="entry name" value="Amidohydro-rel"/>
</dbReference>
<protein>
    <recommendedName>
        <fullName evidence="2">Amidohydrolase-related domain-containing protein</fullName>
    </recommendedName>
</protein>
<organism evidence="3 6">
    <name type="scientific">Streptomyces radicis</name>
    <dbReference type="NCBI Taxonomy" id="1750517"/>
    <lineage>
        <taxon>Bacteria</taxon>
        <taxon>Bacillati</taxon>
        <taxon>Actinomycetota</taxon>
        <taxon>Actinomycetes</taxon>
        <taxon>Kitasatosporales</taxon>
        <taxon>Streptomycetaceae</taxon>
        <taxon>Streptomyces</taxon>
    </lineage>
</organism>
<dbReference type="Proteomes" id="UP000268652">
    <property type="component" value="Unassembled WGS sequence"/>
</dbReference>
<comment type="similarity">
    <text evidence="1">Belongs to the metallo-dependent hydrolases superfamily.</text>
</comment>
<dbReference type="GO" id="GO:0016787">
    <property type="term" value="F:hydrolase activity"/>
    <property type="evidence" value="ECO:0007669"/>
    <property type="project" value="InterPro"/>
</dbReference>
<dbReference type="Proteomes" id="UP000275024">
    <property type="component" value="Unassembled WGS sequence"/>
</dbReference>